<keyword evidence="3" id="KW-0472">Membrane</keyword>
<feature type="coiled-coil region" evidence="1">
    <location>
        <begin position="94"/>
        <end position="121"/>
    </location>
</feature>
<reference evidence="4" key="2">
    <citation type="submission" date="2021-04" db="EMBL/GenBank/DDBJ databases">
        <authorList>
            <person name="Gilroy R."/>
        </authorList>
    </citation>
    <scope>NUCLEOTIDE SEQUENCE</scope>
    <source>
        <strain evidence="4">CHK179-7159</strain>
    </source>
</reference>
<accession>A0A9D2I4I3</accession>
<name>A0A9D2I4I3_9FIRM</name>
<dbReference type="AlphaFoldDB" id="A0A9D2I4I3"/>
<sequence length="142" mass="15649">MVLGILSLFCSLFCFGWIIAIISLVLARGCKDTSEPAKRTAGIVTSWICIVLTVVVLIAAAVMPRSDETEPAEVMPVTETQSAPEETESEWDMQEANEEKIEQIESAMDSIEENVDDIVNDPEVQEAYEGYKDSLKQLFGGE</sequence>
<gene>
    <name evidence="4" type="ORF">H9717_03100</name>
</gene>
<keyword evidence="3" id="KW-0812">Transmembrane</keyword>
<evidence type="ECO:0000256" key="1">
    <source>
        <dbReference type="SAM" id="Coils"/>
    </source>
</evidence>
<feature type="region of interest" description="Disordered" evidence="2">
    <location>
        <begin position="66"/>
        <end position="91"/>
    </location>
</feature>
<protein>
    <submittedName>
        <fullName evidence="4">DUF4190 domain-containing protein</fullName>
    </submittedName>
</protein>
<dbReference type="Proteomes" id="UP000886858">
    <property type="component" value="Unassembled WGS sequence"/>
</dbReference>
<evidence type="ECO:0000256" key="2">
    <source>
        <dbReference type="SAM" id="MobiDB-lite"/>
    </source>
</evidence>
<proteinExistence type="predicted"/>
<keyword evidence="3" id="KW-1133">Transmembrane helix</keyword>
<feature type="transmembrane region" description="Helical" evidence="3">
    <location>
        <begin position="43"/>
        <end position="63"/>
    </location>
</feature>
<evidence type="ECO:0000256" key="3">
    <source>
        <dbReference type="SAM" id="Phobius"/>
    </source>
</evidence>
<evidence type="ECO:0000313" key="4">
    <source>
        <dbReference type="EMBL" id="HJA92102.1"/>
    </source>
</evidence>
<keyword evidence="1" id="KW-0175">Coiled coil</keyword>
<dbReference type="EMBL" id="DWYY01000036">
    <property type="protein sequence ID" value="HJA92102.1"/>
    <property type="molecule type" value="Genomic_DNA"/>
</dbReference>
<evidence type="ECO:0000313" key="5">
    <source>
        <dbReference type="Proteomes" id="UP000886858"/>
    </source>
</evidence>
<organism evidence="4 5">
    <name type="scientific">Candidatus Eisenbergiella merdipullorum</name>
    <dbReference type="NCBI Taxonomy" id="2838553"/>
    <lineage>
        <taxon>Bacteria</taxon>
        <taxon>Bacillati</taxon>
        <taxon>Bacillota</taxon>
        <taxon>Clostridia</taxon>
        <taxon>Lachnospirales</taxon>
        <taxon>Lachnospiraceae</taxon>
        <taxon>Eisenbergiella</taxon>
    </lineage>
</organism>
<comment type="caution">
    <text evidence="4">The sequence shown here is derived from an EMBL/GenBank/DDBJ whole genome shotgun (WGS) entry which is preliminary data.</text>
</comment>
<reference evidence="4" key="1">
    <citation type="journal article" date="2021" name="PeerJ">
        <title>Extensive microbial diversity within the chicken gut microbiome revealed by metagenomics and culture.</title>
        <authorList>
            <person name="Gilroy R."/>
            <person name="Ravi A."/>
            <person name="Getino M."/>
            <person name="Pursley I."/>
            <person name="Horton D.L."/>
            <person name="Alikhan N.F."/>
            <person name="Baker D."/>
            <person name="Gharbi K."/>
            <person name="Hall N."/>
            <person name="Watson M."/>
            <person name="Adriaenssens E.M."/>
            <person name="Foster-Nyarko E."/>
            <person name="Jarju S."/>
            <person name="Secka A."/>
            <person name="Antonio M."/>
            <person name="Oren A."/>
            <person name="Chaudhuri R.R."/>
            <person name="La Ragione R."/>
            <person name="Hildebrand F."/>
            <person name="Pallen M.J."/>
        </authorList>
    </citation>
    <scope>NUCLEOTIDE SEQUENCE</scope>
    <source>
        <strain evidence="4">CHK179-7159</strain>
    </source>
</reference>